<evidence type="ECO:0000256" key="3">
    <source>
        <dbReference type="ARBA" id="ARBA00012483"/>
    </source>
</evidence>
<feature type="compositionally biased region" description="Basic and acidic residues" evidence="8">
    <location>
        <begin position="732"/>
        <end position="742"/>
    </location>
</feature>
<dbReference type="InterPro" id="IPR016024">
    <property type="entry name" value="ARM-type_fold"/>
</dbReference>
<dbReference type="CDD" id="cd16664">
    <property type="entry name" value="RING-Ubox_PUB"/>
    <property type="match status" value="1"/>
</dbReference>
<dbReference type="PROSITE" id="PS51698">
    <property type="entry name" value="U_BOX"/>
    <property type="match status" value="1"/>
</dbReference>
<keyword evidence="6" id="KW-0833">Ubl conjugation pathway</keyword>
<evidence type="ECO:0000256" key="1">
    <source>
        <dbReference type="ARBA" id="ARBA00000900"/>
    </source>
</evidence>
<comment type="catalytic activity">
    <reaction evidence="1">
        <text>S-ubiquitinyl-[E2 ubiquitin-conjugating enzyme]-L-cysteine + [acceptor protein]-L-lysine = [E2 ubiquitin-conjugating enzyme]-L-cysteine + N(6)-ubiquitinyl-[acceptor protein]-L-lysine.</text>
        <dbReference type="EC" id="2.3.2.27"/>
    </reaction>
</comment>
<dbReference type="InterPro" id="IPR011989">
    <property type="entry name" value="ARM-like"/>
</dbReference>
<dbReference type="AlphaFoldDB" id="A0A8T2RJK7"/>
<sequence>MDAREDQQEIFALAERKMYGERCRELALLAQKILDLLPAFEALQPEKSGVQALCEVQWGVDRAKAFLQRVVNSSTLYLAITSDSVASKFEKVKECLHQGLKHLEATVPDDLSQQVAHFITELQKISFESDVSDKEAGDEIVSLLQKEKEEPGFNAESELEVFDMVMINLGIKSDKAVTAEKRALRRLLHRTRKEEDKKKELIVLYLLHLLRKYSKVYKLAASEEGSAAELTSSCPPSPSERGSEASTSGRDSDFSSELNFFEFYPRRAGSGNKDGLSSLRQTLIPPEEFRCPISLQLMSDPVIISSGQTYERVCIEKWFEEGHDTCPKTQQKLAHLDVTPNYCVKGLILSWCERHSIPFPTPPSPPPSPVTSWNCTSFSDSLPAKTRILQSGSPVTLPNEVATLTSSGPDTHRVSKFLARRSSFPSQDVSSGQRGGNVMERLDDCAKVLCKTSELYSSSFRVQQLRAVEEIQHLSRDNANARLYIGEAGLIPALVQFLDMAFRFEDEDALETSCCALLNVAIDNNRNKAEIVNAGAVPVLLRLFSSESSLAVREAVISVFLTVSCLDENKAALGSSGIILGLINHMDSGSPQGIKDALTTLLNLTLFPGNHACLLKEGIIQKIFQLLDLGDAESTEICITMLHNLMLLEEVHKIIAETDGYVSILGEFLDTGSQKEKELIVGIFLALCIDSHEYTQLVLREGVIPSLVMLSVNGTARGKDKAQKLLQHFREERQKDASRHETSQSPCSPESFNTKDLQGKPEKGFFRRKTGSGLSFGFFRRSKSFSFHYC</sequence>
<dbReference type="SMART" id="SM00185">
    <property type="entry name" value="ARM"/>
    <property type="match status" value="4"/>
</dbReference>
<evidence type="ECO:0000256" key="6">
    <source>
        <dbReference type="ARBA" id="ARBA00022786"/>
    </source>
</evidence>
<feature type="compositionally biased region" description="Polar residues" evidence="8">
    <location>
        <begin position="743"/>
        <end position="756"/>
    </location>
</feature>
<evidence type="ECO:0000256" key="5">
    <source>
        <dbReference type="ARBA" id="ARBA00022737"/>
    </source>
</evidence>
<dbReference type="InterPro" id="IPR003613">
    <property type="entry name" value="Ubox_domain"/>
</dbReference>
<comment type="pathway">
    <text evidence="2">Protein modification; protein ubiquitination.</text>
</comment>
<feature type="region of interest" description="Disordered" evidence="8">
    <location>
        <begin position="227"/>
        <end position="254"/>
    </location>
</feature>
<organism evidence="10 11">
    <name type="scientific">Ceratopteris richardii</name>
    <name type="common">Triangle waterfern</name>
    <dbReference type="NCBI Taxonomy" id="49495"/>
    <lineage>
        <taxon>Eukaryota</taxon>
        <taxon>Viridiplantae</taxon>
        <taxon>Streptophyta</taxon>
        <taxon>Embryophyta</taxon>
        <taxon>Tracheophyta</taxon>
        <taxon>Polypodiopsida</taxon>
        <taxon>Polypodiidae</taxon>
        <taxon>Polypodiales</taxon>
        <taxon>Pteridineae</taxon>
        <taxon>Pteridaceae</taxon>
        <taxon>Parkerioideae</taxon>
        <taxon>Ceratopteris</taxon>
    </lineage>
</organism>
<reference evidence="10" key="1">
    <citation type="submission" date="2021-08" db="EMBL/GenBank/DDBJ databases">
        <title>WGS assembly of Ceratopteris richardii.</title>
        <authorList>
            <person name="Marchant D.B."/>
            <person name="Chen G."/>
            <person name="Jenkins J."/>
            <person name="Shu S."/>
            <person name="Leebens-Mack J."/>
            <person name="Grimwood J."/>
            <person name="Schmutz J."/>
            <person name="Soltis P."/>
            <person name="Soltis D."/>
            <person name="Chen Z.-H."/>
        </authorList>
    </citation>
    <scope>NUCLEOTIDE SEQUENCE</scope>
    <source>
        <strain evidence="10">Whitten #5841</strain>
        <tissue evidence="10">Leaf</tissue>
    </source>
</reference>
<dbReference type="SMART" id="SM00504">
    <property type="entry name" value="Ubox"/>
    <property type="match status" value="1"/>
</dbReference>
<dbReference type="InterPro" id="IPR045210">
    <property type="entry name" value="RING-Ubox_PUB"/>
</dbReference>
<dbReference type="PANTHER" id="PTHR23315:SF284">
    <property type="entry name" value="U-BOX DOMAIN-CONTAINING PROTEIN 7"/>
    <property type="match status" value="1"/>
</dbReference>
<dbReference type="SUPFAM" id="SSF48371">
    <property type="entry name" value="ARM repeat"/>
    <property type="match status" value="1"/>
</dbReference>
<dbReference type="SUPFAM" id="SSF57850">
    <property type="entry name" value="RING/U-box"/>
    <property type="match status" value="1"/>
</dbReference>
<dbReference type="OrthoDB" id="6105938at2759"/>
<dbReference type="InterPro" id="IPR000225">
    <property type="entry name" value="Armadillo"/>
</dbReference>
<dbReference type="EC" id="2.3.2.27" evidence="3"/>
<dbReference type="EMBL" id="CM035431">
    <property type="protein sequence ID" value="KAH7296594.1"/>
    <property type="molecule type" value="Genomic_DNA"/>
</dbReference>
<dbReference type="Proteomes" id="UP000825935">
    <property type="component" value="Chromosome 26"/>
</dbReference>
<protein>
    <recommendedName>
        <fullName evidence="3">RING-type E3 ubiquitin transferase</fullName>
        <ecNumber evidence="3">2.3.2.27</ecNumber>
    </recommendedName>
</protein>
<dbReference type="EMBL" id="CM035431">
    <property type="protein sequence ID" value="KAH7296589.1"/>
    <property type="molecule type" value="Genomic_DNA"/>
</dbReference>
<dbReference type="PROSITE" id="PS50176">
    <property type="entry name" value="ARM_REPEAT"/>
    <property type="match status" value="1"/>
</dbReference>
<proteinExistence type="predicted"/>
<keyword evidence="5" id="KW-0677">Repeat</keyword>
<feature type="repeat" description="ARM" evidence="7">
    <location>
        <begin position="489"/>
        <end position="535"/>
    </location>
</feature>
<evidence type="ECO:0000256" key="7">
    <source>
        <dbReference type="PROSITE-ProRule" id="PRU00259"/>
    </source>
</evidence>
<dbReference type="PANTHER" id="PTHR23315">
    <property type="entry name" value="U BOX DOMAIN-CONTAINING"/>
    <property type="match status" value="1"/>
</dbReference>
<evidence type="ECO:0000256" key="2">
    <source>
        <dbReference type="ARBA" id="ARBA00004906"/>
    </source>
</evidence>
<dbReference type="GO" id="GO:0061630">
    <property type="term" value="F:ubiquitin protein ligase activity"/>
    <property type="evidence" value="ECO:0007669"/>
    <property type="project" value="UniProtKB-EC"/>
</dbReference>
<keyword evidence="4" id="KW-0808">Transferase</keyword>
<dbReference type="Gene3D" id="1.25.10.10">
    <property type="entry name" value="Leucine-rich Repeat Variant"/>
    <property type="match status" value="2"/>
</dbReference>
<comment type="caution">
    <text evidence="10">The sequence shown here is derived from an EMBL/GenBank/DDBJ whole genome shotgun (WGS) entry which is preliminary data.</text>
</comment>
<name>A0A8T2RJK7_CERRI</name>
<gene>
    <name evidence="10" type="ORF">KP509_26G029900</name>
</gene>
<evidence type="ECO:0000259" key="9">
    <source>
        <dbReference type="PROSITE" id="PS51698"/>
    </source>
</evidence>
<dbReference type="InterPro" id="IPR013083">
    <property type="entry name" value="Znf_RING/FYVE/PHD"/>
</dbReference>
<dbReference type="Pfam" id="PF04564">
    <property type="entry name" value="U-box"/>
    <property type="match status" value="1"/>
</dbReference>
<dbReference type="Gene3D" id="3.30.40.10">
    <property type="entry name" value="Zinc/RING finger domain, C3HC4 (zinc finger)"/>
    <property type="match status" value="1"/>
</dbReference>
<evidence type="ECO:0000256" key="4">
    <source>
        <dbReference type="ARBA" id="ARBA00022679"/>
    </source>
</evidence>
<evidence type="ECO:0000313" key="10">
    <source>
        <dbReference type="EMBL" id="KAH7296589.1"/>
    </source>
</evidence>
<accession>A0A8T2RJK7</accession>
<dbReference type="FunFam" id="3.30.40.10:FF:000114">
    <property type="entry name" value="RING-type E3 ubiquitin transferase"/>
    <property type="match status" value="1"/>
</dbReference>
<feature type="domain" description="U-box" evidence="9">
    <location>
        <begin position="284"/>
        <end position="358"/>
    </location>
</feature>
<feature type="region of interest" description="Disordered" evidence="8">
    <location>
        <begin position="732"/>
        <end position="766"/>
    </location>
</feature>
<dbReference type="GO" id="GO:0016567">
    <property type="term" value="P:protein ubiquitination"/>
    <property type="evidence" value="ECO:0007669"/>
    <property type="project" value="InterPro"/>
</dbReference>
<dbReference type="EMBL" id="CM035431">
    <property type="protein sequence ID" value="KAH7296593.1"/>
    <property type="molecule type" value="Genomic_DNA"/>
</dbReference>
<dbReference type="InterPro" id="IPR058678">
    <property type="entry name" value="ARM_PUB"/>
</dbReference>
<dbReference type="EMBL" id="CM035431">
    <property type="protein sequence ID" value="KAH7296592.1"/>
    <property type="molecule type" value="Genomic_DNA"/>
</dbReference>
<dbReference type="EMBL" id="CM035431">
    <property type="protein sequence ID" value="KAH7296591.1"/>
    <property type="molecule type" value="Genomic_DNA"/>
</dbReference>
<dbReference type="EMBL" id="CM035431">
    <property type="protein sequence ID" value="KAH7296590.1"/>
    <property type="molecule type" value="Genomic_DNA"/>
</dbReference>
<dbReference type="EMBL" id="CM035431">
    <property type="protein sequence ID" value="KAH7296588.1"/>
    <property type="molecule type" value="Genomic_DNA"/>
</dbReference>
<evidence type="ECO:0000313" key="11">
    <source>
        <dbReference type="Proteomes" id="UP000825935"/>
    </source>
</evidence>
<evidence type="ECO:0000256" key="8">
    <source>
        <dbReference type="SAM" id="MobiDB-lite"/>
    </source>
</evidence>
<keyword evidence="11" id="KW-1185">Reference proteome</keyword>
<dbReference type="OMA" id="KCTRQNS"/>
<dbReference type="Pfam" id="PF25598">
    <property type="entry name" value="ARM_PUB"/>
    <property type="match status" value="1"/>
</dbReference>